<proteinExistence type="predicted"/>
<feature type="compositionally biased region" description="Polar residues" evidence="1">
    <location>
        <begin position="55"/>
        <end position="65"/>
    </location>
</feature>
<evidence type="ECO:0000313" key="3">
    <source>
        <dbReference type="EMBL" id="CAD7654404.1"/>
    </source>
</evidence>
<dbReference type="AlphaFoldDB" id="A0A7R9M6W2"/>
<feature type="transmembrane region" description="Helical" evidence="2">
    <location>
        <begin position="12"/>
        <end position="29"/>
    </location>
</feature>
<gene>
    <name evidence="3" type="ORF">ONB1V03_LOCUS11051</name>
</gene>
<sequence length="75" mass="8467">MALYLSSRRTKSAALLLAVLSIPLAYLMLQMRDRFNDNMKERICGSFDRVFSSCSTPTSGVQEMNISEPETETEN</sequence>
<evidence type="ECO:0000256" key="1">
    <source>
        <dbReference type="SAM" id="MobiDB-lite"/>
    </source>
</evidence>
<reference evidence="3" key="1">
    <citation type="submission" date="2020-11" db="EMBL/GenBank/DDBJ databases">
        <authorList>
            <person name="Tran Van P."/>
        </authorList>
    </citation>
    <scope>NUCLEOTIDE SEQUENCE</scope>
</reference>
<dbReference type="EMBL" id="CAJPVJ010007926">
    <property type="protein sequence ID" value="CAG2171591.1"/>
    <property type="molecule type" value="Genomic_DNA"/>
</dbReference>
<keyword evidence="2" id="KW-1133">Transmembrane helix</keyword>
<name>A0A7R9M6W2_9ACAR</name>
<evidence type="ECO:0000313" key="4">
    <source>
        <dbReference type="Proteomes" id="UP000728032"/>
    </source>
</evidence>
<keyword evidence="2" id="KW-0812">Transmembrane</keyword>
<organism evidence="3">
    <name type="scientific">Oppiella nova</name>
    <dbReference type="NCBI Taxonomy" id="334625"/>
    <lineage>
        <taxon>Eukaryota</taxon>
        <taxon>Metazoa</taxon>
        <taxon>Ecdysozoa</taxon>
        <taxon>Arthropoda</taxon>
        <taxon>Chelicerata</taxon>
        <taxon>Arachnida</taxon>
        <taxon>Acari</taxon>
        <taxon>Acariformes</taxon>
        <taxon>Sarcoptiformes</taxon>
        <taxon>Oribatida</taxon>
        <taxon>Brachypylina</taxon>
        <taxon>Oppioidea</taxon>
        <taxon>Oppiidae</taxon>
        <taxon>Oppiella</taxon>
    </lineage>
</organism>
<dbReference type="Proteomes" id="UP000728032">
    <property type="component" value="Unassembled WGS sequence"/>
</dbReference>
<dbReference type="EMBL" id="OC922751">
    <property type="protein sequence ID" value="CAD7654404.1"/>
    <property type="molecule type" value="Genomic_DNA"/>
</dbReference>
<protein>
    <submittedName>
        <fullName evidence="3">Uncharacterized protein</fullName>
    </submittedName>
</protein>
<keyword evidence="2" id="KW-0472">Membrane</keyword>
<accession>A0A7R9M6W2</accession>
<feature type="region of interest" description="Disordered" evidence="1">
    <location>
        <begin position="55"/>
        <end position="75"/>
    </location>
</feature>
<evidence type="ECO:0000256" key="2">
    <source>
        <dbReference type="SAM" id="Phobius"/>
    </source>
</evidence>
<keyword evidence="4" id="KW-1185">Reference proteome</keyword>